<accession>A0ACB7XH63</accession>
<comment type="caution">
    <text evidence="1">The sequence shown here is derived from an EMBL/GenBank/DDBJ whole genome shotgun (WGS) entry which is preliminary data.</text>
</comment>
<keyword evidence="2" id="KW-1185">Reference proteome</keyword>
<evidence type="ECO:0000313" key="1">
    <source>
        <dbReference type="EMBL" id="KAH7839718.1"/>
    </source>
</evidence>
<organism evidence="1 2">
    <name type="scientific">Vaccinium darrowii</name>
    <dbReference type="NCBI Taxonomy" id="229202"/>
    <lineage>
        <taxon>Eukaryota</taxon>
        <taxon>Viridiplantae</taxon>
        <taxon>Streptophyta</taxon>
        <taxon>Embryophyta</taxon>
        <taxon>Tracheophyta</taxon>
        <taxon>Spermatophyta</taxon>
        <taxon>Magnoliopsida</taxon>
        <taxon>eudicotyledons</taxon>
        <taxon>Gunneridae</taxon>
        <taxon>Pentapetalae</taxon>
        <taxon>asterids</taxon>
        <taxon>Ericales</taxon>
        <taxon>Ericaceae</taxon>
        <taxon>Vaccinioideae</taxon>
        <taxon>Vaccinieae</taxon>
        <taxon>Vaccinium</taxon>
    </lineage>
</organism>
<gene>
    <name evidence="1" type="ORF">Vadar_007813</name>
</gene>
<proteinExistence type="predicted"/>
<reference evidence="1 2" key="1">
    <citation type="journal article" date="2021" name="Hortic Res">
        <title>High-quality reference genome and annotation aids understanding of berry development for evergreen blueberry (Vaccinium darrowii).</title>
        <authorList>
            <person name="Yu J."/>
            <person name="Hulse-Kemp A.M."/>
            <person name="Babiker E."/>
            <person name="Staton M."/>
        </authorList>
    </citation>
    <scope>NUCLEOTIDE SEQUENCE [LARGE SCALE GENOMIC DNA]</scope>
    <source>
        <strain evidence="2">cv. NJ 8807/NJ 8810</strain>
        <tissue evidence="1">Young leaf</tissue>
    </source>
</reference>
<dbReference type="EMBL" id="CM037160">
    <property type="protein sequence ID" value="KAH7839718.1"/>
    <property type="molecule type" value="Genomic_DNA"/>
</dbReference>
<sequence>MAETVVFSSSSREEEEEEFDGDFKEYMEREQLQWSRLESSGKPEDASADSLFVSDSHWEGIRWVFWSPQDDNFADFNPNAPAKNIAFWYRKSFLGNLYHVFQEQGLQCFDLYNHYEMRKQYENEDLKTVFTKIRMLMTTVCENHNLPLAFAWVPCGDCNALLRGHSLGYCENEQFFGNFIFVSHAHHLRKAQGVVGWQLSSPNLSYCSDVTQFSVAEYPLVPYARQCRLSACFAICLRSSCTANDMYVLEFFLPSSNKDADDSWASLSKILGTIKELFKNFKLASGQELGEELSVEAIEFPNGQKLHSVHSIKAGIPLPCLEPLQNGGGTMQLRSLDQPSRGAINNGTTVVSTEGNNISSLLPVPEGWQNGVVTMQLDSLDQPSKEAINCEMNFVNTEQNCVLVTSSEEEEEEEEEGTIKTRERDHKSTGVKIDISLEDILRCSSMTRDNAASELGVSISTLRHAFTVPHIRPHDPAFQDANMANVRRTKRHQKLYPTAVHGVTKFSDLSQAKFRCDHGAVTSFEDQVYVRNGGGEGGDDWGELKGK</sequence>
<dbReference type="Proteomes" id="UP000828048">
    <property type="component" value="Chromosome 10"/>
</dbReference>
<evidence type="ECO:0000313" key="2">
    <source>
        <dbReference type="Proteomes" id="UP000828048"/>
    </source>
</evidence>
<name>A0ACB7XH63_9ERIC</name>
<protein>
    <submittedName>
        <fullName evidence="1">Uncharacterized protein</fullName>
    </submittedName>
</protein>